<feature type="non-terminal residue" evidence="2">
    <location>
        <position position="89"/>
    </location>
</feature>
<accession>A0A699YJX2</accession>
<feature type="chain" id="PRO_5025453980" evidence="1">
    <location>
        <begin position="22"/>
        <end position="89"/>
    </location>
</feature>
<name>A0A699YJX2_HAELA</name>
<organism evidence="2 3">
    <name type="scientific">Haematococcus lacustris</name>
    <name type="common">Green alga</name>
    <name type="synonym">Haematococcus pluvialis</name>
    <dbReference type="NCBI Taxonomy" id="44745"/>
    <lineage>
        <taxon>Eukaryota</taxon>
        <taxon>Viridiplantae</taxon>
        <taxon>Chlorophyta</taxon>
        <taxon>core chlorophytes</taxon>
        <taxon>Chlorophyceae</taxon>
        <taxon>CS clade</taxon>
        <taxon>Chlamydomonadales</taxon>
        <taxon>Haematococcaceae</taxon>
        <taxon>Haematococcus</taxon>
    </lineage>
</organism>
<feature type="non-terminal residue" evidence="2">
    <location>
        <position position="1"/>
    </location>
</feature>
<sequence length="89" mass="9543">IKAQLMVALGPLVTMLPVVKAVAISLMKAPEVDFDITLTKGETHVLNLVKPWLRSTIAAAFAPYVLPERVGIPMEPGAPDSQKPEGILQ</sequence>
<reference evidence="2 3" key="1">
    <citation type="submission" date="2020-02" db="EMBL/GenBank/DDBJ databases">
        <title>Draft genome sequence of Haematococcus lacustris strain NIES-144.</title>
        <authorList>
            <person name="Morimoto D."/>
            <person name="Nakagawa S."/>
            <person name="Yoshida T."/>
            <person name="Sawayama S."/>
        </authorList>
    </citation>
    <scope>NUCLEOTIDE SEQUENCE [LARGE SCALE GENOMIC DNA]</scope>
    <source>
        <strain evidence="2 3">NIES-144</strain>
    </source>
</reference>
<evidence type="ECO:0000256" key="1">
    <source>
        <dbReference type="SAM" id="SignalP"/>
    </source>
</evidence>
<keyword evidence="1" id="KW-0732">Signal</keyword>
<proteinExistence type="predicted"/>
<keyword evidence="3" id="KW-1185">Reference proteome</keyword>
<feature type="signal peptide" evidence="1">
    <location>
        <begin position="1"/>
        <end position="21"/>
    </location>
</feature>
<dbReference type="EMBL" id="BLLF01000085">
    <property type="protein sequence ID" value="GFH07286.1"/>
    <property type="molecule type" value="Genomic_DNA"/>
</dbReference>
<gene>
    <name evidence="2" type="ORF">HaLaN_02068</name>
</gene>
<protein>
    <submittedName>
        <fullName evidence="2">SMP-LTD domain-containing protein</fullName>
    </submittedName>
</protein>
<evidence type="ECO:0000313" key="2">
    <source>
        <dbReference type="EMBL" id="GFH07286.1"/>
    </source>
</evidence>
<evidence type="ECO:0000313" key="3">
    <source>
        <dbReference type="Proteomes" id="UP000485058"/>
    </source>
</evidence>
<dbReference type="AlphaFoldDB" id="A0A699YJX2"/>
<dbReference type="Proteomes" id="UP000485058">
    <property type="component" value="Unassembled WGS sequence"/>
</dbReference>
<comment type="caution">
    <text evidence="2">The sequence shown here is derived from an EMBL/GenBank/DDBJ whole genome shotgun (WGS) entry which is preliminary data.</text>
</comment>